<dbReference type="Proteomes" id="UP000554482">
    <property type="component" value="Unassembled WGS sequence"/>
</dbReference>
<reference evidence="1 2" key="1">
    <citation type="submission" date="2020-06" db="EMBL/GenBank/DDBJ databases">
        <title>Transcriptomic and genomic resources for Thalictrum thalictroides and T. hernandezii: Facilitating candidate gene discovery in an emerging model plant lineage.</title>
        <authorList>
            <person name="Arias T."/>
            <person name="Riano-Pachon D.M."/>
            <person name="Di Stilio V.S."/>
        </authorList>
    </citation>
    <scope>NUCLEOTIDE SEQUENCE [LARGE SCALE GENOMIC DNA]</scope>
    <source>
        <strain evidence="2">cv. WT478/WT964</strain>
        <tissue evidence="1">Leaves</tissue>
    </source>
</reference>
<dbReference type="OrthoDB" id="2000712at2759"/>
<accession>A0A7J6VD42</accession>
<comment type="caution">
    <text evidence="1">The sequence shown here is derived from an EMBL/GenBank/DDBJ whole genome shotgun (WGS) entry which is preliminary data.</text>
</comment>
<sequence>MWGFGYAPLSKKYKYITVLLADKQQKPPLISAIFTLGEKRICRKFDIKPFIMLYFGSWSLPALYHNGALYWTVAHVANGDKSVPHLVSLDLDTEKFRRLQEVWVPMDEAKNIWVQKYRYFALKPGLYGVEFTGSCSVDFTLSGFWQNQELYGLERTYRLSFTPQRIEHISPSGHSLYEIYETRCLSYNKDSETYTALHLPFAKDASGQDILPRFVTTHIGSLVSPSKIVAAAQMAS</sequence>
<gene>
    <name evidence="1" type="ORF">FRX31_027389</name>
</gene>
<dbReference type="EMBL" id="JABWDY010033993">
    <property type="protein sequence ID" value="KAF5183024.1"/>
    <property type="molecule type" value="Genomic_DNA"/>
</dbReference>
<evidence type="ECO:0000313" key="1">
    <source>
        <dbReference type="EMBL" id="KAF5183024.1"/>
    </source>
</evidence>
<dbReference type="AlphaFoldDB" id="A0A7J6VD42"/>
<evidence type="ECO:0008006" key="3">
    <source>
        <dbReference type="Google" id="ProtNLM"/>
    </source>
</evidence>
<organism evidence="1 2">
    <name type="scientific">Thalictrum thalictroides</name>
    <name type="common">Rue-anemone</name>
    <name type="synonym">Anemone thalictroides</name>
    <dbReference type="NCBI Taxonomy" id="46969"/>
    <lineage>
        <taxon>Eukaryota</taxon>
        <taxon>Viridiplantae</taxon>
        <taxon>Streptophyta</taxon>
        <taxon>Embryophyta</taxon>
        <taxon>Tracheophyta</taxon>
        <taxon>Spermatophyta</taxon>
        <taxon>Magnoliopsida</taxon>
        <taxon>Ranunculales</taxon>
        <taxon>Ranunculaceae</taxon>
        <taxon>Thalictroideae</taxon>
        <taxon>Thalictrum</taxon>
    </lineage>
</organism>
<name>A0A7J6VD42_THATH</name>
<evidence type="ECO:0000313" key="2">
    <source>
        <dbReference type="Proteomes" id="UP000554482"/>
    </source>
</evidence>
<keyword evidence="2" id="KW-1185">Reference proteome</keyword>
<proteinExistence type="predicted"/>
<protein>
    <recommendedName>
        <fullName evidence="3">F-box associated domain-containing protein</fullName>
    </recommendedName>
</protein>